<keyword evidence="2" id="KW-1185">Reference proteome</keyword>
<dbReference type="InterPro" id="IPR007750">
    <property type="entry name" value="DUF674"/>
</dbReference>
<gene>
    <name evidence="1" type="ORF">URODEC1_LOCUS42993</name>
</gene>
<dbReference type="EMBL" id="OZ075128">
    <property type="protein sequence ID" value="CAL4958227.1"/>
    <property type="molecule type" value="Genomic_DNA"/>
</dbReference>
<accession>A0ABC8ZBG0</accession>
<dbReference type="Pfam" id="PF05056">
    <property type="entry name" value="DUF674"/>
    <property type="match status" value="1"/>
</dbReference>
<evidence type="ECO:0000313" key="2">
    <source>
        <dbReference type="Proteomes" id="UP001497457"/>
    </source>
</evidence>
<dbReference type="PANTHER" id="PTHR33103:SF96">
    <property type="entry name" value="OS01G0153900 PROTEIN"/>
    <property type="match status" value="1"/>
</dbReference>
<dbReference type="AlphaFoldDB" id="A0ABC8ZBG0"/>
<evidence type="ECO:0000313" key="1">
    <source>
        <dbReference type="EMBL" id="CAL4958227.1"/>
    </source>
</evidence>
<dbReference type="PANTHER" id="PTHR33103">
    <property type="entry name" value="OS01G0153900 PROTEIN"/>
    <property type="match status" value="1"/>
</dbReference>
<organism evidence="1 2">
    <name type="scientific">Urochloa decumbens</name>
    <dbReference type="NCBI Taxonomy" id="240449"/>
    <lineage>
        <taxon>Eukaryota</taxon>
        <taxon>Viridiplantae</taxon>
        <taxon>Streptophyta</taxon>
        <taxon>Embryophyta</taxon>
        <taxon>Tracheophyta</taxon>
        <taxon>Spermatophyta</taxon>
        <taxon>Magnoliopsida</taxon>
        <taxon>Liliopsida</taxon>
        <taxon>Poales</taxon>
        <taxon>Poaceae</taxon>
        <taxon>PACMAD clade</taxon>
        <taxon>Panicoideae</taxon>
        <taxon>Panicodae</taxon>
        <taxon>Paniceae</taxon>
        <taxon>Melinidinae</taxon>
        <taxon>Urochloa</taxon>
    </lineage>
</organism>
<name>A0ABC8ZBG0_9POAL</name>
<dbReference type="PROSITE" id="PS51318">
    <property type="entry name" value="TAT"/>
    <property type="match status" value="1"/>
</dbReference>
<protein>
    <submittedName>
        <fullName evidence="1">Uncharacterized protein</fullName>
    </submittedName>
</protein>
<reference evidence="2" key="1">
    <citation type="submission" date="2024-06" db="EMBL/GenBank/DDBJ databases">
        <authorList>
            <person name="Ryan C."/>
        </authorList>
    </citation>
    <scope>NUCLEOTIDE SEQUENCE [LARGE SCALE GENOMIC DNA]</scope>
</reference>
<dbReference type="InterPro" id="IPR006311">
    <property type="entry name" value="TAT_signal"/>
</dbReference>
<dbReference type="Proteomes" id="UP001497457">
    <property type="component" value="Chromosome 18b"/>
</dbReference>
<sequence length="325" mass="33351">MPPSTAPPASAAARARTVRIFVDGPGRRVLFAEAGADAAAFLSSLLAAPVRAAAADILREDPASAAAACCFGNLAAASDALLPRGAATTSSSSRTPPGMGIMARRLFRCGHLGCPCSDVPSREPGSACPCASRSCRAAATGGTGTRERDTELHFLEACFYRRPDGSAAGRSRGGGGRSGDTFYRRFRVTDERGVECPLCGGRTTVEVKCAAKAGGGGSEEECSSVYAQPDAGHGGGEDAQDGGLTTTCYAIMDDLSVRPVAAGLSGSALLSALGVAADPDDVREETVPFGYKEGFSLLWAALRSKTALTDVFLPAVTPAARRRRR</sequence>
<proteinExistence type="predicted"/>
<reference evidence="1 2" key="2">
    <citation type="submission" date="2024-10" db="EMBL/GenBank/DDBJ databases">
        <authorList>
            <person name="Ryan C."/>
        </authorList>
    </citation>
    <scope>NUCLEOTIDE SEQUENCE [LARGE SCALE GENOMIC DNA]</scope>
</reference>